<evidence type="ECO:0000313" key="2">
    <source>
        <dbReference type="Proteomes" id="UP000256661"/>
    </source>
</evidence>
<gene>
    <name evidence="1" type="ORF">DFJ69_3367</name>
</gene>
<name>A0A3D9T227_9ACTN</name>
<protein>
    <submittedName>
        <fullName evidence="1">Uncharacterized protein</fullName>
    </submittedName>
</protein>
<evidence type="ECO:0000313" key="1">
    <source>
        <dbReference type="EMBL" id="REE97891.1"/>
    </source>
</evidence>
<dbReference type="AlphaFoldDB" id="A0A3D9T227"/>
<dbReference type="RefSeq" id="WP_147312339.1">
    <property type="nucleotide sequence ID" value="NZ_QTTT01000001.1"/>
</dbReference>
<dbReference type="EMBL" id="QTTT01000001">
    <property type="protein sequence ID" value="REE97891.1"/>
    <property type="molecule type" value="Genomic_DNA"/>
</dbReference>
<reference evidence="1 2" key="1">
    <citation type="submission" date="2018-08" db="EMBL/GenBank/DDBJ databases">
        <title>Sequencing the genomes of 1000 actinobacteria strains.</title>
        <authorList>
            <person name="Klenk H.-P."/>
        </authorList>
    </citation>
    <scope>NUCLEOTIDE SEQUENCE [LARGE SCALE GENOMIC DNA]</scope>
    <source>
        <strain evidence="1 2">DSM 43927</strain>
    </source>
</reference>
<proteinExistence type="predicted"/>
<organism evidence="1 2">
    <name type="scientific">Thermomonospora umbrina</name>
    <dbReference type="NCBI Taxonomy" id="111806"/>
    <lineage>
        <taxon>Bacteria</taxon>
        <taxon>Bacillati</taxon>
        <taxon>Actinomycetota</taxon>
        <taxon>Actinomycetes</taxon>
        <taxon>Streptosporangiales</taxon>
        <taxon>Thermomonosporaceae</taxon>
        <taxon>Thermomonospora</taxon>
    </lineage>
</organism>
<dbReference type="Proteomes" id="UP000256661">
    <property type="component" value="Unassembled WGS sequence"/>
</dbReference>
<accession>A0A3D9T227</accession>
<sequence>MKMPLSRHLGVLGLMSVLTAGNCEPDSERFWVINNTGDEIVIDYTRMRTPTDRRSIETPSGTSHLIHLMSECEKGLTVMVGTTSGRMIAKLDSTICDGKSWVIEPGGRTRLVDGFVQPRRSP</sequence>
<comment type="caution">
    <text evidence="1">The sequence shown here is derived from an EMBL/GenBank/DDBJ whole genome shotgun (WGS) entry which is preliminary data.</text>
</comment>
<keyword evidence="2" id="KW-1185">Reference proteome</keyword>